<dbReference type="InterPro" id="IPR005825">
    <property type="entry name" value="Ribosomal_uL24_CS"/>
</dbReference>
<keyword evidence="3" id="KW-0687">Ribonucleoprotein</keyword>
<dbReference type="InterPro" id="IPR005824">
    <property type="entry name" value="KOW"/>
</dbReference>
<name>G0QQM6_ICHMU</name>
<dbReference type="CDD" id="cd06089">
    <property type="entry name" value="KOW_RPL26"/>
    <property type="match status" value="1"/>
</dbReference>
<comment type="similarity">
    <text evidence="1">Belongs to the universal ribosomal protein uL24 family.</text>
</comment>
<evidence type="ECO:0000259" key="5">
    <source>
        <dbReference type="SMART" id="SM00739"/>
    </source>
</evidence>
<dbReference type="PROSITE" id="PS01108">
    <property type="entry name" value="RIBOSOMAL_L24"/>
    <property type="match status" value="1"/>
</dbReference>
<evidence type="ECO:0000256" key="2">
    <source>
        <dbReference type="ARBA" id="ARBA00022980"/>
    </source>
</evidence>
<keyword evidence="7" id="KW-1185">Reference proteome</keyword>
<dbReference type="eggNOG" id="KOG3401">
    <property type="taxonomic scope" value="Eukaryota"/>
</dbReference>
<gene>
    <name evidence="6" type="ORF">IMG5_081360</name>
</gene>
<dbReference type="EMBL" id="GL983659">
    <property type="protein sequence ID" value="EGR32478.1"/>
    <property type="molecule type" value="Genomic_DNA"/>
</dbReference>
<dbReference type="GO" id="GO:0003735">
    <property type="term" value="F:structural constituent of ribosome"/>
    <property type="evidence" value="ECO:0007669"/>
    <property type="project" value="InterPro"/>
</dbReference>
<reference evidence="6 7" key="1">
    <citation type="submission" date="2011-07" db="EMBL/GenBank/DDBJ databases">
        <authorList>
            <person name="Coyne R."/>
            <person name="Brami D."/>
            <person name="Johnson J."/>
            <person name="Hostetler J."/>
            <person name="Hannick L."/>
            <person name="Clark T."/>
            <person name="Cassidy-Hanley D."/>
            <person name="Inman J."/>
        </authorList>
    </citation>
    <scope>NUCLEOTIDE SEQUENCE [LARGE SCALE GENOMIC DNA]</scope>
    <source>
        <strain evidence="6 7">G5</strain>
    </source>
</reference>
<dbReference type="PANTHER" id="PTHR11143">
    <property type="entry name" value="60S RIBOSOMAL PROTEIN L26 FAMILY MEMBER"/>
    <property type="match status" value="1"/>
</dbReference>
<dbReference type="GO" id="GO:0015934">
    <property type="term" value="C:large ribosomal subunit"/>
    <property type="evidence" value="ECO:0007669"/>
    <property type="project" value="InterPro"/>
</dbReference>
<protein>
    <recommendedName>
        <fullName evidence="5">KOW domain-containing protein</fullName>
    </recommendedName>
</protein>
<dbReference type="NCBIfam" id="TIGR01080">
    <property type="entry name" value="rplX_A_E"/>
    <property type="match status" value="1"/>
</dbReference>
<evidence type="ECO:0000313" key="6">
    <source>
        <dbReference type="EMBL" id="EGR32478.1"/>
    </source>
</evidence>
<dbReference type="GO" id="GO:0003723">
    <property type="term" value="F:RNA binding"/>
    <property type="evidence" value="ECO:0007669"/>
    <property type="project" value="InterPro"/>
</dbReference>
<dbReference type="InterPro" id="IPR041988">
    <property type="entry name" value="Ribosomal_uL24_KOW"/>
</dbReference>
<dbReference type="RefSeq" id="XP_004036464.1">
    <property type="nucleotide sequence ID" value="XM_004036416.1"/>
</dbReference>
<feature type="domain" description="KOW" evidence="5">
    <location>
        <begin position="48"/>
        <end position="75"/>
    </location>
</feature>
<dbReference type="GO" id="GO:0006412">
    <property type="term" value="P:translation"/>
    <property type="evidence" value="ECO:0007669"/>
    <property type="project" value="InterPro"/>
</dbReference>
<feature type="region of interest" description="Disordered" evidence="4">
    <location>
        <begin position="1"/>
        <end position="24"/>
    </location>
</feature>
<dbReference type="Pfam" id="PF16906">
    <property type="entry name" value="Ribosomal_L26"/>
    <property type="match status" value="1"/>
</dbReference>
<dbReference type="Proteomes" id="UP000008983">
    <property type="component" value="Unassembled WGS sequence"/>
</dbReference>
<dbReference type="InterPro" id="IPR008991">
    <property type="entry name" value="Translation_prot_SH3-like_sf"/>
</dbReference>
<evidence type="ECO:0000256" key="1">
    <source>
        <dbReference type="ARBA" id="ARBA00010618"/>
    </source>
</evidence>
<dbReference type="InParanoid" id="G0QQM6"/>
<organism evidence="6 7">
    <name type="scientific">Ichthyophthirius multifiliis</name>
    <name type="common">White spot disease agent</name>
    <name type="synonym">Ich</name>
    <dbReference type="NCBI Taxonomy" id="5932"/>
    <lineage>
        <taxon>Eukaryota</taxon>
        <taxon>Sar</taxon>
        <taxon>Alveolata</taxon>
        <taxon>Ciliophora</taxon>
        <taxon>Intramacronucleata</taxon>
        <taxon>Oligohymenophorea</taxon>
        <taxon>Hymenostomatida</taxon>
        <taxon>Ophryoglenina</taxon>
        <taxon>Ichthyophthirius</taxon>
    </lineage>
</organism>
<dbReference type="InterPro" id="IPR005756">
    <property type="entry name" value="Ribosomal_uL24_euk/arc"/>
</dbReference>
<dbReference type="AlphaFoldDB" id="G0QQM6"/>
<dbReference type="SUPFAM" id="SSF50104">
    <property type="entry name" value="Translation proteins SH3-like domain"/>
    <property type="match status" value="1"/>
</dbReference>
<sequence length="136" mass="15540">MKTHVEVTSSRRKQRKAHFGSPSHLRQQLMSAHLSADLRKKYNVRSLPIRKDDEVIIVRGKFKGNKGKVTQVYRKKWAVHVEKVSKNKLNGAPYQIPLSASQLVITKVKLDKNREDLLKRKAAGIAKQKGQKYTVA</sequence>
<dbReference type="OMA" id="VRIMRGD"/>
<dbReference type="Pfam" id="PF00467">
    <property type="entry name" value="KOW"/>
    <property type="match status" value="1"/>
</dbReference>
<dbReference type="InterPro" id="IPR014722">
    <property type="entry name" value="Rib_uL2_dom2"/>
</dbReference>
<dbReference type="Gene3D" id="2.30.30.30">
    <property type="match status" value="1"/>
</dbReference>
<dbReference type="SMART" id="SM00739">
    <property type="entry name" value="KOW"/>
    <property type="match status" value="1"/>
</dbReference>
<evidence type="ECO:0000256" key="4">
    <source>
        <dbReference type="SAM" id="MobiDB-lite"/>
    </source>
</evidence>
<accession>G0QQM6</accession>
<dbReference type="FunFam" id="2.30.30.30:FF:000009">
    <property type="entry name" value="60S ribosomal protein L26"/>
    <property type="match status" value="1"/>
</dbReference>
<dbReference type="GeneID" id="14908643"/>
<proteinExistence type="inferred from homology"/>
<dbReference type="FunCoup" id="G0QQM6">
    <property type="interactions" value="500"/>
</dbReference>
<dbReference type="STRING" id="857967.G0QQM6"/>
<evidence type="ECO:0000313" key="7">
    <source>
        <dbReference type="Proteomes" id="UP000008983"/>
    </source>
</evidence>
<keyword evidence="2" id="KW-0689">Ribosomal protein</keyword>
<evidence type="ECO:0000256" key="3">
    <source>
        <dbReference type="ARBA" id="ARBA00023274"/>
    </source>
</evidence>
<dbReference type="OrthoDB" id="307061at2759"/>